<feature type="domain" description="MADS-box" evidence="6">
    <location>
        <begin position="7"/>
        <end position="67"/>
    </location>
</feature>
<dbReference type="AlphaFoldDB" id="A0A6I9S8K6"/>
<dbReference type="Gene3D" id="3.40.1810.10">
    <property type="entry name" value="Transcription factor, MADS-box"/>
    <property type="match status" value="1"/>
</dbReference>
<dbReference type="CDD" id="cd00120">
    <property type="entry name" value="MADS"/>
    <property type="match status" value="1"/>
</dbReference>
<proteinExistence type="predicted"/>
<evidence type="ECO:0000256" key="3">
    <source>
        <dbReference type="ARBA" id="ARBA00023125"/>
    </source>
</evidence>
<accession>A0A6I9S8K6</accession>
<dbReference type="GeneID" id="105058286"/>
<protein>
    <submittedName>
        <fullName evidence="8">Agamous-like MADS-box protein AGL62</fullName>
    </submittedName>
</protein>
<evidence type="ECO:0000259" key="6">
    <source>
        <dbReference type="PROSITE" id="PS50066"/>
    </source>
</evidence>
<dbReference type="InParanoid" id="A0A6I9S8K6"/>
<dbReference type="SMART" id="SM00432">
    <property type="entry name" value="MADS"/>
    <property type="match status" value="1"/>
</dbReference>
<dbReference type="SUPFAM" id="SSF55455">
    <property type="entry name" value="SRF-like"/>
    <property type="match status" value="1"/>
</dbReference>
<evidence type="ECO:0000256" key="5">
    <source>
        <dbReference type="ARBA" id="ARBA00023242"/>
    </source>
</evidence>
<gene>
    <name evidence="8" type="primary">LOC105058286</name>
</gene>
<evidence type="ECO:0000256" key="4">
    <source>
        <dbReference type="ARBA" id="ARBA00023163"/>
    </source>
</evidence>
<dbReference type="InterPro" id="IPR002100">
    <property type="entry name" value="TF_MADSbox"/>
</dbReference>
<dbReference type="Proteomes" id="UP000504607">
    <property type="component" value="Chromosome 15"/>
</dbReference>
<comment type="subcellular location">
    <subcellularLocation>
        <location evidence="1">Nucleus</location>
    </subcellularLocation>
</comment>
<keyword evidence="5" id="KW-0539">Nucleus</keyword>
<name>A0A6I9S8K6_ELAGV</name>
<evidence type="ECO:0000313" key="7">
    <source>
        <dbReference type="Proteomes" id="UP000504607"/>
    </source>
</evidence>
<dbReference type="Pfam" id="PF00319">
    <property type="entry name" value="SRF-TF"/>
    <property type="match status" value="1"/>
</dbReference>
<dbReference type="GO" id="GO:0046983">
    <property type="term" value="F:protein dimerization activity"/>
    <property type="evidence" value="ECO:0007669"/>
    <property type="project" value="InterPro"/>
</dbReference>
<dbReference type="PRINTS" id="PR00404">
    <property type="entry name" value="MADSDOMAIN"/>
</dbReference>
<dbReference type="GO" id="GO:0000978">
    <property type="term" value="F:RNA polymerase II cis-regulatory region sequence-specific DNA binding"/>
    <property type="evidence" value="ECO:0007669"/>
    <property type="project" value="TreeGrafter"/>
</dbReference>
<keyword evidence="3" id="KW-0238">DNA-binding</keyword>
<evidence type="ECO:0000256" key="2">
    <source>
        <dbReference type="ARBA" id="ARBA00023015"/>
    </source>
</evidence>
<keyword evidence="2" id="KW-0805">Transcription regulation</keyword>
<dbReference type="OrthoDB" id="778914at2759"/>
<dbReference type="PROSITE" id="PS50066">
    <property type="entry name" value="MADS_BOX_2"/>
    <property type="match status" value="1"/>
</dbReference>
<reference evidence="8" key="1">
    <citation type="submission" date="2025-08" db="UniProtKB">
        <authorList>
            <consortium name="RefSeq"/>
        </authorList>
    </citation>
    <scope>IDENTIFICATION</scope>
</reference>
<evidence type="ECO:0000256" key="1">
    <source>
        <dbReference type="ARBA" id="ARBA00004123"/>
    </source>
</evidence>
<dbReference type="KEGG" id="egu:105058286"/>
<sequence>MVRKTSNGHRKIEIKRIENEQIRQVTFSKRRQGLFKKASELSTLCGAQVGILVYSPAGRPYSFGQPGFEVVSNQLIAHNSFMTSPNPIEGPQGNAIVQQLNCHCMEIMSLLDTAKTKGAVLKERLEITPKGKEKAFETELEGFGMDELERLVKSYNDLKLKADSRIYKIMSGGASSSGGPLPVNPVSMLTLM</sequence>
<dbReference type="PANTHER" id="PTHR11945:SF629">
    <property type="entry name" value="OS02G0164450 PROTEIN"/>
    <property type="match status" value="1"/>
</dbReference>
<dbReference type="RefSeq" id="XP_010939470.1">
    <property type="nucleotide sequence ID" value="XM_010941168.1"/>
</dbReference>
<dbReference type="GO" id="GO:0005634">
    <property type="term" value="C:nucleus"/>
    <property type="evidence" value="ECO:0007669"/>
    <property type="project" value="UniProtKB-SubCell"/>
</dbReference>
<evidence type="ECO:0000313" key="8">
    <source>
        <dbReference type="RefSeq" id="XP_010939470.1"/>
    </source>
</evidence>
<organism evidence="7 8">
    <name type="scientific">Elaeis guineensis var. tenera</name>
    <name type="common">Oil palm</name>
    <dbReference type="NCBI Taxonomy" id="51953"/>
    <lineage>
        <taxon>Eukaryota</taxon>
        <taxon>Viridiplantae</taxon>
        <taxon>Streptophyta</taxon>
        <taxon>Embryophyta</taxon>
        <taxon>Tracheophyta</taxon>
        <taxon>Spermatophyta</taxon>
        <taxon>Magnoliopsida</taxon>
        <taxon>Liliopsida</taxon>
        <taxon>Arecaceae</taxon>
        <taxon>Arecoideae</taxon>
        <taxon>Cocoseae</taxon>
        <taxon>Elaeidinae</taxon>
        <taxon>Elaeis</taxon>
    </lineage>
</organism>
<keyword evidence="4" id="KW-0804">Transcription</keyword>
<dbReference type="PANTHER" id="PTHR11945">
    <property type="entry name" value="MADS BOX PROTEIN"/>
    <property type="match status" value="1"/>
</dbReference>
<dbReference type="GO" id="GO:0000981">
    <property type="term" value="F:DNA-binding transcription factor activity, RNA polymerase II-specific"/>
    <property type="evidence" value="ECO:0007669"/>
    <property type="project" value="TreeGrafter"/>
</dbReference>
<dbReference type="InterPro" id="IPR036879">
    <property type="entry name" value="TF_MADSbox_sf"/>
</dbReference>
<dbReference type="FunFam" id="3.40.1810.10:FF:000006">
    <property type="entry name" value="Agamous-like MADS-box protein AGL62"/>
    <property type="match status" value="1"/>
</dbReference>
<keyword evidence="7" id="KW-1185">Reference proteome</keyword>